<organism evidence="1 2">
    <name type="scientific">Paramecium octaurelia</name>
    <dbReference type="NCBI Taxonomy" id="43137"/>
    <lineage>
        <taxon>Eukaryota</taxon>
        <taxon>Sar</taxon>
        <taxon>Alveolata</taxon>
        <taxon>Ciliophora</taxon>
        <taxon>Intramacronucleata</taxon>
        <taxon>Oligohymenophorea</taxon>
        <taxon>Peniculida</taxon>
        <taxon>Parameciidae</taxon>
        <taxon>Paramecium</taxon>
    </lineage>
</organism>
<gene>
    <name evidence="1" type="ORF">POCTA_138.1.T0760263</name>
</gene>
<reference evidence="1" key="1">
    <citation type="submission" date="2021-01" db="EMBL/GenBank/DDBJ databases">
        <authorList>
            <consortium name="Genoscope - CEA"/>
            <person name="William W."/>
        </authorList>
    </citation>
    <scope>NUCLEOTIDE SEQUENCE</scope>
</reference>
<evidence type="ECO:0000313" key="1">
    <source>
        <dbReference type="EMBL" id="CAD8181337.1"/>
    </source>
</evidence>
<accession>A0A8S1VXL9</accession>
<dbReference type="EMBL" id="CAJJDP010000075">
    <property type="protein sequence ID" value="CAD8181337.1"/>
    <property type="molecule type" value="Genomic_DNA"/>
</dbReference>
<protein>
    <submittedName>
        <fullName evidence="1">Uncharacterized protein</fullName>
    </submittedName>
</protein>
<evidence type="ECO:0000313" key="2">
    <source>
        <dbReference type="Proteomes" id="UP000683925"/>
    </source>
</evidence>
<dbReference type="AlphaFoldDB" id="A0A8S1VXL9"/>
<proteinExistence type="predicted"/>
<keyword evidence="2" id="KW-1185">Reference proteome</keyword>
<comment type="caution">
    <text evidence="1">The sequence shown here is derived from an EMBL/GenBank/DDBJ whole genome shotgun (WGS) entry which is preliminary data.</text>
</comment>
<sequence>MIQRNNQQVQECQNSVGQKTIRLKKFMPLTDDKVKISENGNLFTADNYCSIKSEQKIVAEEIMDVKIKILSFDPFGTISISVGNQQKNFTDYFSFYGCQYQVLPTISYGIGTILQVQINMKQKIITCNNGQQKISKDIFGTHSHTTSSNKGIQNISWFPQDLIQNPLNEWYLIIVLGKCTIQILDE</sequence>
<dbReference type="Proteomes" id="UP000683925">
    <property type="component" value="Unassembled WGS sequence"/>
</dbReference>
<name>A0A8S1VXL9_PAROT</name>